<dbReference type="Gene3D" id="3.30.1490.20">
    <property type="entry name" value="ATP-grasp fold, A domain"/>
    <property type="match status" value="1"/>
</dbReference>
<feature type="compositionally biased region" description="Basic and acidic residues" evidence="1">
    <location>
        <begin position="187"/>
        <end position="203"/>
    </location>
</feature>
<dbReference type="InterPro" id="IPR051549">
    <property type="entry name" value="PEP_Utilizing_Enz"/>
</dbReference>
<dbReference type="PANTHER" id="PTHR43615">
    <property type="entry name" value="PHOSPHOENOLPYRUVATE SYNTHASE-RELATED"/>
    <property type="match status" value="1"/>
</dbReference>
<dbReference type="InterPro" id="IPR002192">
    <property type="entry name" value="PPDK_AMP/ATP-bd"/>
</dbReference>
<accession>A0A426S4Z3</accession>
<dbReference type="EMBL" id="PDES01000009">
    <property type="protein sequence ID" value="RRQ84688.1"/>
    <property type="molecule type" value="Genomic_DNA"/>
</dbReference>
<evidence type="ECO:0000256" key="1">
    <source>
        <dbReference type="SAM" id="MobiDB-lite"/>
    </source>
</evidence>
<dbReference type="InterPro" id="IPR013815">
    <property type="entry name" value="ATP_grasp_subdomain_1"/>
</dbReference>
<dbReference type="SUPFAM" id="SSF52009">
    <property type="entry name" value="Phosphohistidine domain"/>
    <property type="match status" value="1"/>
</dbReference>
<dbReference type="SUPFAM" id="SSF56059">
    <property type="entry name" value="Glutathione synthetase ATP-binding domain-like"/>
    <property type="match status" value="1"/>
</dbReference>
<organism evidence="3 4">
    <name type="scientific">Streptomyces griseofuscus</name>
    <dbReference type="NCBI Taxonomy" id="146922"/>
    <lineage>
        <taxon>Bacteria</taxon>
        <taxon>Bacillati</taxon>
        <taxon>Actinomycetota</taxon>
        <taxon>Actinomycetes</taxon>
        <taxon>Kitasatosporales</taxon>
        <taxon>Streptomycetaceae</taxon>
        <taxon>Streptomyces</taxon>
    </lineage>
</organism>
<protein>
    <recommendedName>
        <fullName evidence="2">Pyruvate phosphate dikinase AMP/ATP-binding domain-containing protein</fullName>
    </recommendedName>
</protein>
<dbReference type="Gene3D" id="3.30.470.20">
    <property type="entry name" value="ATP-grasp fold, B domain"/>
    <property type="match status" value="2"/>
</dbReference>
<evidence type="ECO:0000313" key="4">
    <source>
        <dbReference type="Proteomes" id="UP000276379"/>
    </source>
</evidence>
<feature type="region of interest" description="Disordered" evidence="1">
    <location>
        <begin position="181"/>
        <end position="203"/>
    </location>
</feature>
<sequence length="587" mass="63500">MKLIMPLERCPLDVGSKANRLRALLAAGLPVPEAYVISADDLAAEKCDELASEVRELMDTVFRDAAVVVRSSAADEDTPLASAAGVYESYLDRRTADEVLTAVAACRASALSADADAYRVLHGRVECAPMHVIVQRMADCQVSGVLYTRNPVAEDATMLVETSRGLGTRVVAGLGADQRFTLSRSAPEPRERDRADRSVSEEDLPRTLQELGLVLEAEFGCPQDVEWGLSHGRLFVFQSRDIVAPPVPAPLRATRPAPSAVPAADLVLSPGYGIGLPVTVTDGRPAPRGSVAVLDHMPTASGLDLLKDASALVLRAGNALSHSAALTRELGLPAILLIDPHGLPADRSASDGPVPGGGAAAPVLVDAVRGQVVPLLELPPVERKKAVFAAMRQGGLRGVPGHHYQGRYETVLFDPVAQNQVRARLRGWGIGTAERVQTILPYDDPDRTYCGISARVQVTTDACRVQFKRANLLPDRPYRFDEEVHVRVDTPEVGADLLRGLHYVARPAQERRIDRAEVNGVRLQFNLWPGARHAYLGLESEFPETIEEFLRACDIPLAECEPLDGKDLFDMLGIGLEDLHFDTRPQD</sequence>
<comment type="caution">
    <text evidence="3">The sequence shown here is derived from an EMBL/GenBank/DDBJ whole genome shotgun (WGS) entry which is preliminary data.</text>
</comment>
<dbReference type="PANTHER" id="PTHR43615:SF1">
    <property type="entry name" value="PPDK_N DOMAIN-CONTAINING PROTEIN"/>
    <property type="match status" value="1"/>
</dbReference>
<evidence type="ECO:0000313" key="3">
    <source>
        <dbReference type="EMBL" id="RRQ84688.1"/>
    </source>
</evidence>
<name>A0A426S4Z3_9ACTN</name>
<feature type="domain" description="Pyruvate phosphate dikinase AMP/ATP-binding" evidence="2">
    <location>
        <begin position="49"/>
        <end position="191"/>
    </location>
</feature>
<reference evidence="3 4" key="1">
    <citation type="submission" date="2017-10" db="EMBL/GenBank/DDBJ databases">
        <title>Draft genome of actinobacteria isolated from guarana (Paullinia cupana (Mart.) Ducke.</title>
        <authorList>
            <person name="Siqueira K.A."/>
            <person name="Liotti R.G."/>
            <person name="Mendes T.A."/>
            <person name="Soares M.A."/>
        </authorList>
    </citation>
    <scope>NUCLEOTIDE SEQUENCE [LARGE SCALE GENOMIC DNA]</scope>
    <source>
        <strain evidence="3 4">199</strain>
    </source>
</reference>
<evidence type="ECO:0000259" key="2">
    <source>
        <dbReference type="Pfam" id="PF01326"/>
    </source>
</evidence>
<dbReference type="Gene3D" id="3.50.30.10">
    <property type="entry name" value="Phosphohistidine domain"/>
    <property type="match status" value="1"/>
</dbReference>
<dbReference type="InterPro" id="IPR036637">
    <property type="entry name" value="Phosphohistidine_dom_sf"/>
</dbReference>
<dbReference type="AlphaFoldDB" id="A0A426S4Z3"/>
<keyword evidence="4" id="KW-1185">Reference proteome</keyword>
<gene>
    <name evidence="3" type="ORF">CQW44_21770</name>
</gene>
<dbReference type="RefSeq" id="WP_125214073.1">
    <property type="nucleotide sequence ID" value="NZ_PDES01000009.1"/>
</dbReference>
<dbReference type="GO" id="GO:0005524">
    <property type="term" value="F:ATP binding"/>
    <property type="evidence" value="ECO:0007669"/>
    <property type="project" value="InterPro"/>
</dbReference>
<dbReference type="GO" id="GO:0016301">
    <property type="term" value="F:kinase activity"/>
    <property type="evidence" value="ECO:0007669"/>
    <property type="project" value="InterPro"/>
</dbReference>
<proteinExistence type="predicted"/>
<dbReference type="Pfam" id="PF01326">
    <property type="entry name" value="PPDK_N"/>
    <property type="match status" value="1"/>
</dbReference>
<dbReference type="Proteomes" id="UP000276379">
    <property type="component" value="Unassembled WGS sequence"/>
</dbReference>